<dbReference type="GO" id="GO:0030674">
    <property type="term" value="F:protein-macromolecule adaptor activity"/>
    <property type="evidence" value="ECO:0007669"/>
    <property type="project" value="TreeGrafter"/>
</dbReference>
<dbReference type="InterPro" id="IPR050357">
    <property type="entry name" value="Arrestin_domain-protein"/>
</dbReference>
<feature type="compositionally biased region" description="Basic and acidic residues" evidence="2">
    <location>
        <begin position="776"/>
        <end position="790"/>
    </location>
</feature>
<keyword evidence="5" id="KW-1185">Reference proteome</keyword>
<dbReference type="Gene3D" id="2.60.40.640">
    <property type="match status" value="1"/>
</dbReference>
<feature type="region of interest" description="Disordered" evidence="2">
    <location>
        <begin position="1"/>
        <end position="64"/>
    </location>
</feature>
<accession>A0AAE8M2S5</accession>
<feature type="region of interest" description="Disordered" evidence="2">
    <location>
        <begin position="511"/>
        <end position="540"/>
    </location>
</feature>
<dbReference type="PANTHER" id="PTHR11188">
    <property type="entry name" value="ARRESTIN DOMAIN CONTAINING PROTEIN"/>
    <property type="match status" value="1"/>
</dbReference>
<dbReference type="Pfam" id="PF02752">
    <property type="entry name" value="Arrestin_C"/>
    <property type="match status" value="1"/>
</dbReference>
<comment type="caution">
    <text evidence="4">The sequence shown here is derived from an EMBL/GenBank/DDBJ whole genome shotgun (WGS) entry which is preliminary data.</text>
</comment>
<feature type="region of interest" description="Disordered" evidence="2">
    <location>
        <begin position="561"/>
        <end position="835"/>
    </location>
</feature>
<evidence type="ECO:0000259" key="3">
    <source>
        <dbReference type="SMART" id="SM01017"/>
    </source>
</evidence>
<dbReference type="GO" id="GO:0070086">
    <property type="term" value="P:ubiquitin-dependent endocytosis"/>
    <property type="evidence" value="ECO:0007669"/>
    <property type="project" value="TreeGrafter"/>
</dbReference>
<feature type="compositionally biased region" description="Low complexity" evidence="2">
    <location>
        <begin position="18"/>
        <end position="33"/>
    </location>
</feature>
<feature type="compositionally biased region" description="Low complexity" evidence="2">
    <location>
        <begin position="43"/>
        <end position="64"/>
    </location>
</feature>
<dbReference type="AlphaFoldDB" id="A0AAE8M2S5"/>
<dbReference type="GO" id="GO:0005886">
    <property type="term" value="C:plasma membrane"/>
    <property type="evidence" value="ECO:0007669"/>
    <property type="project" value="TreeGrafter"/>
</dbReference>
<proteinExistence type="inferred from homology"/>
<evidence type="ECO:0000313" key="4">
    <source>
        <dbReference type="EMBL" id="SPJ73271.1"/>
    </source>
</evidence>
<comment type="similarity">
    <text evidence="1">Belongs to the arrestin family. PalF/RIM8 subfamily.</text>
</comment>
<dbReference type="InterPro" id="IPR014756">
    <property type="entry name" value="Ig_E-set"/>
</dbReference>
<dbReference type="InterPro" id="IPR014752">
    <property type="entry name" value="Arrestin-like_C"/>
</dbReference>
<feature type="domain" description="Arrestin C-terminal-like" evidence="3">
    <location>
        <begin position="348"/>
        <end position="521"/>
    </location>
</feature>
<evidence type="ECO:0000256" key="1">
    <source>
        <dbReference type="ARBA" id="ARBA00037950"/>
    </source>
</evidence>
<dbReference type="InterPro" id="IPR011022">
    <property type="entry name" value="Arrestin_C-like"/>
</dbReference>
<sequence>MGRRSRSSPTLSKPTEAPGPTNSTAPNTPNNVAISSPASTGLATSPAPRATSPTASTTSSTRPRFLSRLSLPLSLPLRNRNRNVADFHIRAEEPHRRYSAGDNVRGAVVIVIVKPVRITHLTVSLHGYVRVLKDPTSVAKAQGNIVLPQNGDSARPRYHGNGLASLFQDEQVLSGEGRLEPGRYEFGFDLLFPDKGLPSSIDFERGTVSYMVTATLTRPTSIAPTSSCERKVMLVENVDVGLLQTPRPRTIFLEPISKRNRRRKSMVLDKSATSPSEINELNTEQDPIETPTEDLREHNADPRSPIQSDMRSEVSGESGVSNSTSLSRPEAALSQVGTLTSAKQQAVDKKTITAAIELLKAGCLPGDAISVRVTVQHTKRVKSLTGVIVTLLRQGKIDSNPPNALFDGSLDRDDAARVDKEEVFPRSRTGLGGLSLTSSGSTSIFRKDLDQNIAPLIIDPNTMQTSVTVTVKLPDDSFPTIKGVPGEMISFKYLVEVVVDLGGRLSNQMQTGPTRFGPYGHGSTDNHTYGPRRGANIADTSQMRHEKGVIAVSMETVVGTIDSSRGRKKSRVSPRSRSVQIVESDEEDTIGRGPNYTDDAPLSPGDYFPTHANGSRLQPIPSHPPQPYSQVAPLQPPSHSPPDFSGPYSNGFDHAAAAPSYIPPPEIPNQGNLSEKERVRQAETRLLPSQPPEAGPSMSQDDEDIYDAEDTPRVPDLSGGFVSSAPSAPDAGPSAPTEDDIELATAPPPGDVEDKQELERRRLLNEASAPPDVPEDMQRRRNDGPSREVEVNAEATAPSAPTVDDYDEYPGYGSSAGPSSSSRRVDAEQLPAYQR</sequence>
<gene>
    <name evidence="4" type="ORF">FTOL_03001</name>
</gene>
<feature type="compositionally biased region" description="Low complexity" evidence="2">
    <location>
        <begin position="723"/>
        <end position="736"/>
    </location>
</feature>
<feature type="compositionally biased region" description="Basic and acidic residues" evidence="2">
    <location>
        <begin position="674"/>
        <end position="683"/>
    </location>
</feature>
<feature type="region of interest" description="Disordered" evidence="2">
    <location>
        <begin position="263"/>
        <end position="332"/>
    </location>
</feature>
<dbReference type="SUPFAM" id="SSF81296">
    <property type="entry name" value="E set domains"/>
    <property type="match status" value="1"/>
</dbReference>
<feature type="compositionally biased region" description="Low complexity" evidence="2">
    <location>
        <begin position="313"/>
        <end position="327"/>
    </location>
</feature>
<dbReference type="InterPro" id="IPR011021">
    <property type="entry name" value="Arrestin-like_N"/>
</dbReference>
<dbReference type="GO" id="GO:0031625">
    <property type="term" value="F:ubiquitin protein ligase binding"/>
    <property type="evidence" value="ECO:0007669"/>
    <property type="project" value="TreeGrafter"/>
</dbReference>
<reference evidence="4" key="1">
    <citation type="submission" date="2018-03" db="EMBL/GenBank/DDBJ databases">
        <authorList>
            <person name="Guldener U."/>
        </authorList>
    </citation>
    <scope>NUCLEOTIDE SEQUENCE</scope>
</reference>
<feature type="compositionally biased region" description="Low complexity" evidence="2">
    <location>
        <begin position="809"/>
        <end position="822"/>
    </location>
</feature>
<dbReference type="SMART" id="SM01017">
    <property type="entry name" value="Arrestin_C"/>
    <property type="match status" value="1"/>
</dbReference>
<feature type="compositionally biased region" description="Basic and acidic residues" evidence="2">
    <location>
        <begin position="752"/>
        <end position="764"/>
    </location>
</feature>
<dbReference type="Pfam" id="PF00339">
    <property type="entry name" value="Arrestin_N"/>
    <property type="match status" value="1"/>
</dbReference>
<feature type="compositionally biased region" description="Acidic residues" evidence="2">
    <location>
        <begin position="700"/>
        <end position="709"/>
    </location>
</feature>
<evidence type="ECO:0000256" key="2">
    <source>
        <dbReference type="SAM" id="MobiDB-lite"/>
    </source>
</evidence>
<organism evidence="4 5">
    <name type="scientific">Fusarium torulosum</name>
    <dbReference type="NCBI Taxonomy" id="33205"/>
    <lineage>
        <taxon>Eukaryota</taxon>
        <taxon>Fungi</taxon>
        <taxon>Dikarya</taxon>
        <taxon>Ascomycota</taxon>
        <taxon>Pezizomycotina</taxon>
        <taxon>Sordariomycetes</taxon>
        <taxon>Hypocreomycetidae</taxon>
        <taxon>Hypocreales</taxon>
        <taxon>Nectriaceae</taxon>
        <taxon>Fusarium</taxon>
    </lineage>
</organism>
<protein>
    <submittedName>
        <fullName evidence="4">Related to environmental pH response protein palF</fullName>
    </submittedName>
</protein>
<name>A0AAE8M2S5_9HYPO</name>
<evidence type="ECO:0000313" key="5">
    <source>
        <dbReference type="Proteomes" id="UP001187734"/>
    </source>
</evidence>
<dbReference type="GO" id="GO:0005829">
    <property type="term" value="C:cytosol"/>
    <property type="evidence" value="ECO:0007669"/>
    <property type="project" value="TreeGrafter"/>
</dbReference>
<feature type="compositionally biased region" description="Polar residues" evidence="2">
    <location>
        <begin position="271"/>
        <end position="285"/>
    </location>
</feature>
<dbReference type="PANTHER" id="PTHR11188:SF161">
    <property type="entry name" value="PH-RESPONSE REGULATOR PROTEIN PALF_RIM8"/>
    <property type="match status" value="1"/>
</dbReference>
<dbReference type="Proteomes" id="UP001187734">
    <property type="component" value="Unassembled WGS sequence"/>
</dbReference>
<dbReference type="EMBL" id="ONZP01000091">
    <property type="protein sequence ID" value="SPJ73271.1"/>
    <property type="molecule type" value="Genomic_DNA"/>
</dbReference>